<sequence length="68" mass="6795">MLNISLSVLFLTIAIAVVLALIVAGAAVALARWDNRSAPGAIIMGSVAFAGTLTLAFLLLSLVLGAGT</sequence>
<dbReference type="EMBL" id="CP023692">
    <property type="protein sequence ID" value="QEV47264.1"/>
    <property type="molecule type" value="Genomic_DNA"/>
</dbReference>
<name>A0A5J6JF73_STRVI</name>
<keyword evidence="1" id="KW-1133">Transmembrane helix</keyword>
<gene>
    <name evidence="2" type="ORF">CP980_21210</name>
</gene>
<keyword evidence="1" id="KW-0472">Membrane</keyword>
<keyword evidence="1" id="KW-0812">Transmembrane</keyword>
<dbReference type="AlphaFoldDB" id="A0A5J6JF73"/>
<accession>A0A5J6JF73</accession>
<keyword evidence="3" id="KW-1185">Reference proteome</keyword>
<dbReference type="GeneID" id="95613062"/>
<feature type="transmembrane region" description="Helical" evidence="1">
    <location>
        <begin position="6"/>
        <end position="30"/>
    </location>
</feature>
<feature type="transmembrane region" description="Helical" evidence="1">
    <location>
        <begin position="42"/>
        <end position="66"/>
    </location>
</feature>
<organism evidence="2 3">
    <name type="scientific">Streptomyces vinaceus</name>
    <dbReference type="NCBI Taxonomy" id="1960"/>
    <lineage>
        <taxon>Bacteria</taxon>
        <taxon>Bacillati</taxon>
        <taxon>Actinomycetota</taxon>
        <taxon>Actinomycetes</taxon>
        <taxon>Kitasatosporales</taxon>
        <taxon>Streptomycetaceae</taxon>
        <taxon>Streptomyces</taxon>
    </lineage>
</organism>
<evidence type="ECO:0000313" key="2">
    <source>
        <dbReference type="EMBL" id="QEV47264.1"/>
    </source>
</evidence>
<dbReference type="RefSeq" id="WP_132754932.1">
    <property type="nucleotide sequence ID" value="NZ_BNBW01000004.1"/>
</dbReference>
<reference evidence="2 3" key="1">
    <citation type="submission" date="2017-09" db="EMBL/GenBank/DDBJ databases">
        <authorList>
            <person name="Lee N."/>
            <person name="Cho B.-K."/>
        </authorList>
    </citation>
    <scope>NUCLEOTIDE SEQUENCE [LARGE SCALE GENOMIC DNA]</scope>
    <source>
        <strain evidence="2 3">ATCC 27476</strain>
    </source>
</reference>
<evidence type="ECO:0000256" key="1">
    <source>
        <dbReference type="SAM" id="Phobius"/>
    </source>
</evidence>
<dbReference type="KEGG" id="svn:CP980_21210"/>
<evidence type="ECO:0000313" key="3">
    <source>
        <dbReference type="Proteomes" id="UP000325563"/>
    </source>
</evidence>
<protein>
    <submittedName>
        <fullName evidence="2">Uncharacterized protein</fullName>
    </submittedName>
</protein>
<proteinExistence type="predicted"/>
<dbReference type="Proteomes" id="UP000325563">
    <property type="component" value="Chromosome"/>
</dbReference>